<feature type="compositionally biased region" description="Basic residues" evidence="1">
    <location>
        <begin position="32"/>
        <end position="55"/>
    </location>
</feature>
<organism evidence="2 3">
    <name type="scientific">Porphyra umbilicalis</name>
    <name type="common">Purple laver</name>
    <name type="synonym">Red alga</name>
    <dbReference type="NCBI Taxonomy" id="2786"/>
    <lineage>
        <taxon>Eukaryota</taxon>
        <taxon>Rhodophyta</taxon>
        <taxon>Bangiophyceae</taxon>
        <taxon>Bangiales</taxon>
        <taxon>Bangiaceae</taxon>
        <taxon>Porphyra</taxon>
    </lineage>
</organism>
<gene>
    <name evidence="2" type="ORF">BU14_0457s0022</name>
</gene>
<feature type="region of interest" description="Disordered" evidence="1">
    <location>
        <begin position="28"/>
        <end position="81"/>
    </location>
</feature>
<dbReference type="AlphaFoldDB" id="A0A1X6NUC2"/>
<evidence type="ECO:0000256" key="1">
    <source>
        <dbReference type="SAM" id="MobiDB-lite"/>
    </source>
</evidence>
<name>A0A1X6NUC2_PORUM</name>
<keyword evidence="3" id="KW-1185">Reference proteome</keyword>
<reference evidence="2 3" key="1">
    <citation type="submission" date="2017-03" db="EMBL/GenBank/DDBJ databases">
        <title>WGS assembly of Porphyra umbilicalis.</title>
        <authorList>
            <person name="Brawley S.H."/>
            <person name="Blouin N.A."/>
            <person name="Ficko-Blean E."/>
            <person name="Wheeler G.L."/>
            <person name="Lohr M."/>
            <person name="Goodson H.V."/>
            <person name="Jenkins J.W."/>
            <person name="Blaby-Haas C.E."/>
            <person name="Helliwell K.E."/>
            <person name="Chan C."/>
            <person name="Marriage T."/>
            <person name="Bhattacharya D."/>
            <person name="Klein A.S."/>
            <person name="Badis Y."/>
            <person name="Brodie J."/>
            <person name="Cao Y."/>
            <person name="Collen J."/>
            <person name="Dittami S.M."/>
            <person name="Gachon C.M."/>
            <person name="Green B.R."/>
            <person name="Karpowicz S."/>
            <person name="Kim J.W."/>
            <person name="Kudahl U."/>
            <person name="Lin S."/>
            <person name="Michel G."/>
            <person name="Mittag M."/>
            <person name="Olson B.J."/>
            <person name="Pangilinan J."/>
            <person name="Peng Y."/>
            <person name="Qiu H."/>
            <person name="Shu S."/>
            <person name="Singer J.T."/>
            <person name="Smith A.G."/>
            <person name="Sprecher B.N."/>
            <person name="Wagner V."/>
            <person name="Wang W."/>
            <person name="Wang Z.-Y."/>
            <person name="Yan J."/>
            <person name="Yarish C."/>
            <person name="Zoeuner-Riek S."/>
            <person name="Zhuang Y."/>
            <person name="Zou Y."/>
            <person name="Lindquist E.A."/>
            <person name="Grimwood J."/>
            <person name="Barry K."/>
            <person name="Rokhsar D.S."/>
            <person name="Schmutz J."/>
            <person name="Stiller J.W."/>
            <person name="Grossman A.R."/>
            <person name="Prochnik S.E."/>
        </authorList>
    </citation>
    <scope>NUCLEOTIDE SEQUENCE [LARGE SCALE GENOMIC DNA]</scope>
    <source>
        <strain evidence="2">4086291</strain>
    </source>
</reference>
<protein>
    <submittedName>
        <fullName evidence="2">Uncharacterized protein</fullName>
    </submittedName>
</protein>
<accession>A0A1X6NUC2</accession>
<evidence type="ECO:0000313" key="2">
    <source>
        <dbReference type="EMBL" id="OSX72229.1"/>
    </source>
</evidence>
<proteinExistence type="predicted"/>
<sequence length="81" mass="9405">MTPLFFPGPRCLSTDEWMAGRHAPLAWGHGQQRGRARAPRWQPHRHARRAARAHNRRLDCRARGPSSVEKNTRRVRTRSTT</sequence>
<dbReference type="Proteomes" id="UP000218209">
    <property type="component" value="Unassembled WGS sequence"/>
</dbReference>
<dbReference type="EMBL" id="KV919076">
    <property type="protein sequence ID" value="OSX72229.1"/>
    <property type="molecule type" value="Genomic_DNA"/>
</dbReference>
<evidence type="ECO:0000313" key="3">
    <source>
        <dbReference type="Proteomes" id="UP000218209"/>
    </source>
</evidence>